<evidence type="ECO:0000256" key="3">
    <source>
        <dbReference type="ARBA" id="ARBA00022777"/>
    </source>
</evidence>
<dbReference type="Gene3D" id="1.10.510.10">
    <property type="entry name" value="Transferase(Phosphotransferase) domain 1"/>
    <property type="match status" value="1"/>
</dbReference>
<dbReference type="InterPro" id="IPR011009">
    <property type="entry name" value="Kinase-like_dom_sf"/>
</dbReference>
<dbReference type="GO" id="GO:0004672">
    <property type="term" value="F:protein kinase activity"/>
    <property type="evidence" value="ECO:0007669"/>
    <property type="project" value="InterPro"/>
</dbReference>
<dbReference type="PROSITE" id="PS50011">
    <property type="entry name" value="PROTEIN_KINASE_DOM"/>
    <property type="match status" value="1"/>
</dbReference>
<dbReference type="Proteomes" id="UP000215902">
    <property type="component" value="Unassembled WGS sequence"/>
</dbReference>
<evidence type="ECO:0000313" key="8">
    <source>
        <dbReference type="Proteomes" id="UP000215902"/>
    </source>
</evidence>
<dbReference type="SUPFAM" id="SSF56112">
    <property type="entry name" value="Protein kinase-like (PK-like)"/>
    <property type="match status" value="1"/>
</dbReference>
<dbReference type="STRING" id="282301.A0A267G435"/>
<dbReference type="Gene3D" id="1.25.40.20">
    <property type="entry name" value="Ankyrin repeat-containing domain"/>
    <property type="match status" value="1"/>
</dbReference>
<feature type="region of interest" description="Disordered" evidence="5">
    <location>
        <begin position="356"/>
        <end position="380"/>
    </location>
</feature>
<dbReference type="Pfam" id="PF13637">
    <property type="entry name" value="Ank_4"/>
    <property type="match status" value="1"/>
</dbReference>
<evidence type="ECO:0000256" key="4">
    <source>
        <dbReference type="ARBA" id="ARBA00022840"/>
    </source>
</evidence>
<accession>A0A267G435</accession>
<keyword evidence="8" id="KW-1185">Reference proteome</keyword>
<evidence type="ECO:0000256" key="1">
    <source>
        <dbReference type="ARBA" id="ARBA00022679"/>
    </source>
</evidence>
<evidence type="ECO:0000313" key="7">
    <source>
        <dbReference type="EMBL" id="PAA80801.1"/>
    </source>
</evidence>
<protein>
    <recommendedName>
        <fullName evidence="6">Protein kinase domain-containing protein</fullName>
    </recommendedName>
</protein>
<dbReference type="Pfam" id="PF00069">
    <property type="entry name" value="Pkinase"/>
    <property type="match status" value="1"/>
</dbReference>
<dbReference type="AlphaFoldDB" id="A0A267G435"/>
<feature type="compositionally biased region" description="Low complexity" evidence="5">
    <location>
        <begin position="364"/>
        <end position="380"/>
    </location>
</feature>
<dbReference type="InterPro" id="IPR002110">
    <property type="entry name" value="Ankyrin_rpt"/>
</dbReference>
<dbReference type="PANTHER" id="PTHR48016:SF56">
    <property type="entry name" value="MAPKK KINASE"/>
    <property type="match status" value="1"/>
</dbReference>
<gene>
    <name evidence="7" type="ORF">BOX15_Mlig005204g1</name>
</gene>
<dbReference type="EMBL" id="NIVC01000567">
    <property type="protein sequence ID" value="PAA80801.1"/>
    <property type="molecule type" value="Genomic_DNA"/>
</dbReference>
<dbReference type="SMART" id="SM00220">
    <property type="entry name" value="S_TKc"/>
    <property type="match status" value="1"/>
</dbReference>
<feature type="domain" description="Protein kinase" evidence="6">
    <location>
        <begin position="446"/>
        <end position="714"/>
    </location>
</feature>
<evidence type="ECO:0000259" key="6">
    <source>
        <dbReference type="PROSITE" id="PS50011"/>
    </source>
</evidence>
<evidence type="ECO:0000256" key="2">
    <source>
        <dbReference type="ARBA" id="ARBA00022741"/>
    </source>
</evidence>
<proteinExistence type="predicted"/>
<dbReference type="GO" id="GO:0005524">
    <property type="term" value="F:ATP binding"/>
    <property type="evidence" value="ECO:0007669"/>
    <property type="project" value="UniProtKB-KW"/>
</dbReference>
<reference evidence="7 8" key="1">
    <citation type="submission" date="2017-06" db="EMBL/GenBank/DDBJ databases">
        <title>A platform for efficient transgenesis in Macrostomum lignano, a flatworm model organism for stem cell research.</title>
        <authorList>
            <person name="Berezikov E."/>
        </authorList>
    </citation>
    <scope>NUCLEOTIDE SEQUENCE [LARGE SCALE GENOMIC DNA]</scope>
    <source>
        <strain evidence="7">DV1</strain>
        <tissue evidence="7">Whole organism</tissue>
    </source>
</reference>
<comment type="caution">
    <text evidence="7">The sequence shown here is derived from an EMBL/GenBank/DDBJ whole genome shotgun (WGS) entry which is preliminary data.</text>
</comment>
<keyword evidence="4" id="KW-0067">ATP-binding</keyword>
<dbReference type="SUPFAM" id="SSF48403">
    <property type="entry name" value="Ankyrin repeat"/>
    <property type="match status" value="1"/>
</dbReference>
<dbReference type="InterPro" id="IPR050538">
    <property type="entry name" value="MAP_kinase_kinase_kinase"/>
</dbReference>
<dbReference type="PANTHER" id="PTHR48016">
    <property type="entry name" value="MAP KINASE KINASE KINASE SSK2-RELATED-RELATED"/>
    <property type="match status" value="1"/>
</dbReference>
<dbReference type="InterPro" id="IPR036770">
    <property type="entry name" value="Ankyrin_rpt-contain_sf"/>
</dbReference>
<keyword evidence="3" id="KW-0418">Kinase</keyword>
<organism evidence="7 8">
    <name type="scientific">Macrostomum lignano</name>
    <dbReference type="NCBI Taxonomy" id="282301"/>
    <lineage>
        <taxon>Eukaryota</taxon>
        <taxon>Metazoa</taxon>
        <taxon>Spiralia</taxon>
        <taxon>Lophotrochozoa</taxon>
        <taxon>Platyhelminthes</taxon>
        <taxon>Rhabditophora</taxon>
        <taxon>Macrostomorpha</taxon>
        <taxon>Macrostomida</taxon>
        <taxon>Macrostomidae</taxon>
        <taxon>Macrostomum</taxon>
    </lineage>
</organism>
<dbReference type="InterPro" id="IPR000719">
    <property type="entry name" value="Prot_kinase_dom"/>
</dbReference>
<sequence>MATEMERKLRAALEAGDSEELQRLCGEVGSNIELEVGGFDTQEYPFKELLKMPLVHHVACKPVSSSCLELLIDRFGPDCLTHGNDRGEIPVHLAALHQDETWMKLVKEKGARDCLGFADGSAHTVAHFAAMNRKSNSCLKWLVKEVGRDCLTVPNEYGDTAVHLAAQHQGIESLEWIKRQIGTDSFRLNGWCDEKAFHFAAQKSDNSNLEWLVKELGSDCLTVPNEDGDTAVHFTAQHQGIESLEWIKRQIGTDCFWLKTTSNTIASHFAAQKSDNSNLKWLVTELGSDCLTVPDKDGNTAVHLAAQQQPVDSLQFIFEQTGVEMFRLKNNRGETPVDVVESDRCRTDRSAKRAWISSTRLEASRPPAGSSAPTAASAGSAAVKRGHHGFARTALHGALNLLMAPLTSLWTSLTSGPSEEGLSEETGAKKQLDSCSFTDWDFIRQDNKKQLIGRGGFVCKVYKALTDRNQTVAVKVLPLSGTGQSGKLQKAVEMEKRGVEILKRLSHPNIVQFFKCEQKSNGLYIFTELVSGHSLFELMQRQNKPFKESGVRDFSRQICSGLNFLHCQPQGAILHRDIKSSNAMLNNEGVIKLIDFGLAKEIVGTCGLSTGVDPKGTPYFLAPELFMGEDDSIPYSAKTDVWAFGCTVYELTAMQPPDANIQQFRIAVLRCAGREMPQIADGFSADLKDFYLRCVDYDPRKRADTAELLRHSFLSASS</sequence>
<name>A0A267G435_9PLAT</name>
<dbReference type="OrthoDB" id="339325at2759"/>
<keyword evidence="2" id="KW-0547">Nucleotide-binding</keyword>
<keyword evidence="1" id="KW-0808">Transferase</keyword>
<evidence type="ECO:0000256" key="5">
    <source>
        <dbReference type="SAM" id="MobiDB-lite"/>
    </source>
</evidence>
<dbReference type="SMART" id="SM00248">
    <property type="entry name" value="ANK"/>
    <property type="match status" value="6"/>
</dbReference>